<evidence type="ECO:0000313" key="3">
    <source>
        <dbReference type="Proteomes" id="UP001391051"/>
    </source>
</evidence>
<comment type="caution">
    <text evidence="2">The sequence shown here is derived from an EMBL/GenBank/DDBJ whole genome shotgun (WGS) entry which is preliminary data.</text>
</comment>
<protein>
    <recommendedName>
        <fullName evidence="1">SET domain-containing protein</fullName>
    </recommendedName>
</protein>
<dbReference type="PROSITE" id="PS50280">
    <property type="entry name" value="SET"/>
    <property type="match status" value="1"/>
</dbReference>
<dbReference type="Pfam" id="PF00856">
    <property type="entry name" value="SET"/>
    <property type="match status" value="1"/>
</dbReference>
<dbReference type="Proteomes" id="UP001391051">
    <property type="component" value="Unassembled WGS sequence"/>
</dbReference>
<dbReference type="Gene3D" id="2.170.270.10">
    <property type="entry name" value="SET domain"/>
    <property type="match status" value="1"/>
</dbReference>
<sequence>MYQEAQRPPYLIDCATFSRLVEVRDSPGRGKGLFTTQAVAAGNILLCEKASGYSCYKVQDNTAPSTPTYMDINKSLVGVSTDVLTHLVQRLRHNPESVAEFSTLYSGEYKTGPEQFNVPPESMVDGQLLVDVFHVAKVLALNGMKAPKTSKDEFFKGGEKISCGLWPKASFLNHSCLPNCRCSFIGDMLILRATRDLPAGSELEISYLGDPTAPLGREKLMRIWGFACRCALCTNAEASRAESLWEKARKPLNQLAEMVPRAELVVDSSRELWARLLMKELAECSDAFRELARIRDQRTQGVSMELANLRVVLGYAQYYILGNSLSALKDAIRALESLGFQITASLPHVASGPRNPVAPCFSIQSWGVATDTALDAFLLLVKSYKDLYPALLPTPLGPDVVLVTLEAAAACAAGDSYVAGVAFAAAASRLESVTFGGRRVGNGEGREEKKGDDGELHFGQKWGFVL</sequence>
<dbReference type="InterPro" id="IPR053209">
    <property type="entry name" value="Gramillin-biosynth_MTr"/>
</dbReference>
<organism evidence="2 3">
    <name type="scientific">Apiospora aurea</name>
    <dbReference type="NCBI Taxonomy" id="335848"/>
    <lineage>
        <taxon>Eukaryota</taxon>
        <taxon>Fungi</taxon>
        <taxon>Dikarya</taxon>
        <taxon>Ascomycota</taxon>
        <taxon>Pezizomycotina</taxon>
        <taxon>Sordariomycetes</taxon>
        <taxon>Xylariomycetidae</taxon>
        <taxon>Amphisphaeriales</taxon>
        <taxon>Apiosporaceae</taxon>
        <taxon>Apiospora</taxon>
    </lineage>
</organism>
<gene>
    <name evidence="2" type="ORF">PG986_011254</name>
</gene>
<dbReference type="CDD" id="cd20071">
    <property type="entry name" value="SET_SMYD"/>
    <property type="match status" value="1"/>
</dbReference>
<dbReference type="EMBL" id="JAQQWE010000007">
    <property type="protein sequence ID" value="KAK7946933.1"/>
    <property type="molecule type" value="Genomic_DNA"/>
</dbReference>
<dbReference type="PANTHER" id="PTHR47643">
    <property type="entry name" value="TPR DOMAIN PROTEIN (AFU_ORTHOLOGUE AFUA_5G12710)"/>
    <property type="match status" value="1"/>
</dbReference>
<dbReference type="SMART" id="SM00317">
    <property type="entry name" value="SET"/>
    <property type="match status" value="1"/>
</dbReference>
<dbReference type="InterPro" id="IPR046341">
    <property type="entry name" value="SET_dom_sf"/>
</dbReference>
<evidence type="ECO:0000259" key="1">
    <source>
        <dbReference type="PROSITE" id="PS50280"/>
    </source>
</evidence>
<dbReference type="InterPro" id="IPR001214">
    <property type="entry name" value="SET_dom"/>
</dbReference>
<accession>A0ABR1Q4I9</accession>
<dbReference type="GeneID" id="92080538"/>
<proteinExistence type="predicted"/>
<evidence type="ECO:0000313" key="2">
    <source>
        <dbReference type="EMBL" id="KAK7946933.1"/>
    </source>
</evidence>
<dbReference type="RefSeq" id="XP_066696967.1">
    <property type="nucleotide sequence ID" value="XM_066847476.1"/>
</dbReference>
<reference evidence="2 3" key="1">
    <citation type="submission" date="2023-01" db="EMBL/GenBank/DDBJ databases">
        <title>Analysis of 21 Apiospora genomes using comparative genomics revels a genus with tremendous synthesis potential of carbohydrate active enzymes and secondary metabolites.</title>
        <authorList>
            <person name="Sorensen T."/>
        </authorList>
    </citation>
    <scope>NUCLEOTIDE SEQUENCE [LARGE SCALE GENOMIC DNA]</scope>
    <source>
        <strain evidence="2 3">CBS 24483</strain>
    </source>
</reference>
<dbReference type="PANTHER" id="PTHR47643:SF2">
    <property type="entry name" value="TPR DOMAIN PROTEIN (AFU_ORTHOLOGUE AFUA_5G12710)"/>
    <property type="match status" value="1"/>
</dbReference>
<name>A0ABR1Q4I9_9PEZI</name>
<feature type="domain" description="SET" evidence="1">
    <location>
        <begin position="19"/>
        <end position="208"/>
    </location>
</feature>
<dbReference type="SUPFAM" id="SSF82199">
    <property type="entry name" value="SET domain"/>
    <property type="match status" value="1"/>
</dbReference>
<keyword evidence="3" id="KW-1185">Reference proteome</keyword>